<reference evidence="2" key="1">
    <citation type="journal article" date="2007" name="PLoS ONE">
        <title>The first genome sequence of an elite grapevine cultivar (Pinot noir Vitis vinifera L.): coping with a highly heterozygous genome.</title>
        <authorList>
            <person name="Velasco R."/>
            <person name="Zharkikh A."/>
            <person name="Troggio M."/>
            <person name="Cartwright D.A."/>
            <person name="Cestaro A."/>
            <person name="Pruss D."/>
            <person name="Pindo M."/>
            <person name="FitzGerald L.M."/>
            <person name="Vezzulli S."/>
            <person name="Reid J."/>
            <person name="Malacarne G."/>
            <person name="Iliev D."/>
            <person name="Coppola G."/>
            <person name="Wardell B."/>
            <person name="Micheletti D."/>
            <person name="Macalma T."/>
            <person name="Facci M."/>
            <person name="Mitchell J.T."/>
            <person name="Perazzolli M."/>
            <person name="Eldredge G."/>
            <person name="Gatto P."/>
            <person name="Oyzerski R."/>
            <person name="Moretto M."/>
            <person name="Gutin N."/>
            <person name="Stefanini M."/>
            <person name="Chen Y."/>
            <person name="Segala C."/>
            <person name="Davenport C."/>
            <person name="Dematte L."/>
            <person name="Mraz A."/>
            <person name="Battilana J."/>
            <person name="Stormo K."/>
            <person name="Costa F."/>
            <person name="Tao Q."/>
            <person name="Si-Ammour A."/>
            <person name="Harkins T."/>
            <person name="Lackey A."/>
            <person name="Perbost C."/>
            <person name="Taillon B."/>
            <person name="Stella A."/>
            <person name="Solovyev V."/>
            <person name="Fawcett J.A."/>
            <person name="Sterck L."/>
            <person name="Vandepoele K."/>
            <person name="Grando S.M."/>
            <person name="Toppo S."/>
            <person name="Moser C."/>
            <person name="Lanchbury J."/>
            <person name="Bogden R."/>
            <person name="Skolnick M."/>
            <person name="Sgaramella V."/>
            <person name="Bhatnagar S.K."/>
            <person name="Fontana P."/>
            <person name="Gutin A."/>
            <person name="Van de Peer Y."/>
            <person name="Salamini F."/>
            <person name="Viola R."/>
        </authorList>
    </citation>
    <scope>NUCLEOTIDE SEQUENCE</scope>
</reference>
<sequence>MTWQMYGLPCSHVCAVIRTLKHDVYDYIDPCFNVSTQHLIYSGQFQPLPTHNMPKVCEDGSLQDCAGNLFSALQPPHVRRPPGRPRQRCIESQFTHKRAIHCSRCNGIGHNRSKYVGLVFGVPTSGRILQIASTPSEHPFSTLNTCEERLLNLPVGEEFRRCFLYYACATILAPTSRIDGCRNLWHTIHEDGFQNDVNWGQFVVDQLVEVPLLLAWSDELIKECLAAEINHLGSFGHGEGFDNLSPPRTHVESESGPTSSHELLEKYYAAERAINQYQKGIQHQFGIMRGLMHTLDGRKERSRPSPAGSHSSYAAHEFPEPEPHSDYGGDDMASHGTEDVPDTPIRHPSVIGNSMGDIHYYINVYIITHIILLFIKLIADEEVVVLEQLPLRSMVVAPSDRSGRRRIVRRLAPNLLSPFIAQPQTQMVMCSNAKHLTHDAVIGRFEPYLYPLDVSYHNVNEVYLSVLLKNHWTLYVYDLHNKRIQLLDSRPRRKRSCMSGIQQNLGKIKKYRLKILGRLLLSSHNAHRHRFLVD</sequence>
<accession>A5B5X5</accession>
<protein>
    <recommendedName>
        <fullName evidence="3">SWIM-type domain-containing protein</fullName>
    </recommendedName>
</protein>
<proteinExistence type="predicted"/>
<evidence type="ECO:0000256" key="1">
    <source>
        <dbReference type="SAM" id="MobiDB-lite"/>
    </source>
</evidence>
<dbReference type="Gene3D" id="3.40.395.10">
    <property type="entry name" value="Adenoviral Proteinase, Chain A"/>
    <property type="match status" value="1"/>
</dbReference>
<dbReference type="AlphaFoldDB" id="A5B5X5"/>
<name>A5B5X5_VITVI</name>
<dbReference type="SUPFAM" id="SSF54001">
    <property type="entry name" value="Cysteine proteinases"/>
    <property type="match status" value="1"/>
</dbReference>
<gene>
    <name evidence="2" type="ORF">VITISV_028046</name>
</gene>
<feature type="compositionally biased region" description="Basic and acidic residues" evidence="1">
    <location>
        <begin position="317"/>
        <end position="338"/>
    </location>
</feature>
<organism evidence="2">
    <name type="scientific">Vitis vinifera</name>
    <name type="common">Grape</name>
    <dbReference type="NCBI Taxonomy" id="29760"/>
    <lineage>
        <taxon>Eukaryota</taxon>
        <taxon>Viridiplantae</taxon>
        <taxon>Streptophyta</taxon>
        <taxon>Embryophyta</taxon>
        <taxon>Tracheophyta</taxon>
        <taxon>Spermatophyta</taxon>
        <taxon>Magnoliopsida</taxon>
        <taxon>eudicotyledons</taxon>
        <taxon>Gunneridae</taxon>
        <taxon>Pentapetalae</taxon>
        <taxon>rosids</taxon>
        <taxon>Vitales</taxon>
        <taxon>Vitaceae</taxon>
        <taxon>Viteae</taxon>
        <taxon>Vitis</taxon>
    </lineage>
</organism>
<feature type="region of interest" description="Disordered" evidence="1">
    <location>
        <begin position="297"/>
        <end position="348"/>
    </location>
</feature>
<evidence type="ECO:0008006" key="3">
    <source>
        <dbReference type="Google" id="ProtNLM"/>
    </source>
</evidence>
<dbReference type="InterPro" id="IPR038765">
    <property type="entry name" value="Papain-like_cys_pep_sf"/>
</dbReference>
<evidence type="ECO:0000313" key="2">
    <source>
        <dbReference type="EMBL" id="CAN60984.1"/>
    </source>
</evidence>
<dbReference type="EMBL" id="AM447723">
    <property type="protein sequence ID" value="CAN60984.1"/>
    <property type="molecule type" value="Genomic_DNA"/>
</dbReference>